<feature type="region of interest" description="Disordered" evidence="1">
    <location>
        <begin position="1"/>
        <end position="26"/>
    </location>
</feature>
<name>A0A2Z7CRM7_9LAMI</name>
<protein>
    <submittedName>
        <fullName evidence="2">Splicing factor 3B subunit 1-like</fullName>
    </submittedName>
</protein>
<organism evidence="2 3">
    <name type="scientific">Dorcoceras hygrometricum</name>
    <dbReference type="NCBI Taxonomy" id="472368"/>
    <lineage>
        <taxon>Eukaryota</taxon>
        <taxon>Viridiplantae</taxon>
        <taxon>Streptophyta</taxon>
        <taxon>Embryophyta</taxon>
        <taxon>Tracheophyta</taxon>
        <taxon>Spermatophyta</taxon>
        <taxon>Magnoliopsida</taxon>
        <taxon>eudicotyledons</taxon>
        <taxon>Gunneridae</taxon>
        <taxon>Pentapetalae</taxon>
        <taxon>asterids</taxon>
        <taxon>lamiids</taxon>
        <taxon>Lamiales</taxon>
        <taxon>Gesneriaceae</taxon>
        <taxon>Didymocarpoideae</taxon>
        <taxon>Trichosporeae</taxon>
        <taxon>Loxocarpinae</taxon>
        <taxon>Dorcoceras</taxon>
    </lineage>
</organism>
<keyword evidence="3" id="KW-1185">Reference proteome</keyword>
<evidence type="ECO:0000256" key="1">
    <source>
        <dbReference type="SAM" id="MobiDB-lite"/>
    </source>
</evidence>
<proteinExistence type="predicted"/>
<evidence type="ECO:0000313" key="3">
    <source>
        <dbReference type="Proteomes" id="UP000250235"/>
    </source>
</evidence>
<gene>
    <name evidence="2" type="ORF">F511_23604</name>
</gene>
<reference evidence="2 3" key="1">
    <citation type="journal article" date="2015" name="Proc. Natl. Acad. Sci. U.S.A.">
        <title>The resurrection genome of Boea hygrometrica: A blueprint for survival of dehydration.</title>
        <authorList>
            <person name="Xiao L."/>
            <person name="Yang G."/>
            <person name="Zhang L."/>
            <person name="Yang X."/>
            <person name="Zhao S."/>
            <person name="Ji Z."/>
            <person name="Zhou Q."/>
            <person name="Hu M."/>
            <person name="Wang Y."/>
            <person name="Chen M."/>
            <person name="Xu Y."/>
            <person name="Jin H."/>
            <person name="Xiao X."/>
            <person name="Hu G."/>
            <person name="Bao F."/>
            <person name="Hu Y."/>
            <person name="Wan P."/>
            <person name="Li L."/>
            <person name="Deng X."/>
            <person name="Kuang T."/>
            <person name="Xiang C."/>
            <person name="Zhu J.K."/>
            <person name="Oliver M.J."/>
            <person name="He Y."/>
        </authorList>
    </citation>
    <scope>NUCLEOTIDE SEQUENCE [LARGE SCALE GENOMIC DNA]</scope>
    <source>
        <strain evidence="3">cv. XS01</strain>
    </source>
</reference>
<sequence length="225" mass="25405">MASLIAPEQFFKEPLRSGEDDDMSGFEQPSKIIERRSDVAATAEYIVEEHLETKKDHGKEIEAIETTVEGKTFDDESMSIYDLLATISENSMLPSVIASEITRIRFGRSIEIRGVHEGDWYKASLPKILADAKEKAPLKEIETIKGHPAREIFSLICADIDFLVQLRAKVIDEIAQFFNSFSLRRLAVLGSTKDIAAKEERVLTWAEKDSVQIACNNQIFFIVHN</sequence>
<dbReference type="AlphaFoldDB" id="A0A2Z7CRM7"/>
<dbReference type="EMBL" id="KQ995277">
    <property type="protein sequence ID" value="KZV47486.1"/>
    <property type="molecule type" value="Genomic_DNA"/>
</dbReference>
<evidence type="ECO:0000313" key="2">
    <source>
        <dbReference type="EMBL" id="KZV47486.1"/>
    </source>
</evidence>
<dbReference type="Proteomes" id="UP000250235">
    <property type="component" value="Unassembled WGS sequence"/>
</dbReference>
<accession>A0A2Z7CRM7</accession>